<comment type="caution">
    <text evidence="1">The sequence shown here is derived from an EMBL/GenBank/DDBJ whole genome shotgun (WGS) entry which is preliminary data.</text>
</comment>
<protein>
    <submittedName>
        <fullName evidence="1">Uncharacterized protein</fullName>
    </submittedName>
</protein>
<gene>
    <name evidence="1" type="ORF">AFUS01_LOCUS8725</name>
</gene>
<sequence length="31" mass="3350">MSNNVNKVEAAMQMLRTAVADLIADDNEVGE</sequence>
<proteinExistence type="predicted"/>
<keyword evidence="2" id="KW-1185">Reference proteome</keyword>
<name>A0A8J2JQI5_9HEXA</name>
<reference evidence="1" key="1">
    <citation type="submission" date="2021-06" db="EMBL/GenBank/DDBJ databases">
        <authorList>
            <person name="Hodson N. C."/>
            <person name="Mongue J. A."/>
            <person name="Jaron S. K."/>
        </authorList>
    </citation>
    <scope>NUCLEOTIDE SEQUENCE</scope>
</reference>
<evidence type="ECO:0000313" key="1">
    <source>
        <dbReference type="EMBL" id="CAG7719399.1"/>
    </source>
</evidence>
<dbReference type="EMBL" id="CAJVCH010061072">
    <property type="protein sequence ID" value="CAG7719399.1"/>
    <property type="molecule type" value="Genomic_DNA"/>
</dbReference>
<dbReference type="OrthoDB" id="1434354at2759"/>
<accession>A0A8J2JQI5</accession>
<evidence type="ECO:0000313" key="2">
    <source>
        <dbReference type="Proteomes" id="UP000708208"/>
    </source>
</evidence>
<organism evidence="1 2">
    <name type="scientific">Allacma fusca</name>
    <dbReference type="NCBI Taxonomy" id="39272"/>
    <lineage>
        <taxon>Eukaryota</taxon>
        <taxon>Metazoa</taxon>
        <taxon>Ecdysozoa</taxon>
        <taxon>Arthropoda</taxon>
        <taxon>Hexapoda</taxon>
        <taxon>Collembola</taxon>
        <taxon>Symphypleona</taxon>
        <taxon>Sminthuridae</taxon>
        <taxon>Allacma</taxon>
    </lineage>
</organism>
<dbReference type="Proteomes" id="UP000708208">
    <property type="component" value="Unassembled WGS sequence"/>
</dbReference>
<dbReference type="AlphaFoldDB" id="A0A8J2JQI5"/>
<feature type="non-terminal residue" evidence="1">
    <location>
        <position position="31"/>
    </location>
</feature>